<evidence type="ECO:0000256" key="3">
    <source>
        <dbReference type="SAM" id="SignalP"/>
    </source>
</evidence>
<evidence type="ECO:0000259" key="4">
    <source>
        <dbReference type="Pfam" id="PF09206"/>
    </source>
</evidence>
<dbReference type="GO" id="GO:0031221">
    <property type="term" value="P:arabinan metabolic process"/>
    <property type="evidence" value="ECO:0007669"/>
    <property type="project" value="InterPro"/>
</dbReference>
<dbReference type="RefSeq" id="XP_009033976.1">
    <property type="nucleotide sequence ID" value="XM_009035728.1"/>
</dbReference>
<protein>
    <recommendedName>
        <fullName evidence="4">Alpha-L-arabinofuranosidase B catalytic domain-containing protein</fullName>
    </recommendedName>
</protein>
<feature type="active site" description="Proton donor" evidence="1">
    <location>
        <position position="273"/>
    </location>
</feature>
<dbReference type="Proteomes" id="UP000002729">
    <property type="component" value="Unassembled WGS sequence"/>
</dbReference>
<evidence type="ECO:0000256" key="1">
    <source>
        <dbReference type="PIRSR" id="PIRSR638964-1"/>
    </source>
</evidence>
<feature type="active site" description="Nucleophile" evidence="1">
    <location>
        <position position="208"/>
    </location>
</feature>
<feature type="domain" description="Alpha-L-arabinofuranosidase B catalytic" evidence="4">
    <location>
        <begin position="14"/>
        <end position="310"/>
    </location>
</feature>
<feature type="signal peptide" evidence="3">
    <location>
        <begin position="1"/>
        <end position="19"/>
    </location>
</feature>
<proteinExistence type="predicted"/>
<dbReference type="Pfam" id="PF09206">
    <property type="entry name" value="ArabFuran-catal"/>
    <property type="match status" value="1"/>
</dbReference>
<dbReference type="SUPFAM" id="SSF49899">
    <property type="entry name" value="Concanavalin A-like lectins/glucanases"/>
    <property type="match status" value="1"/>
</dbReference>
<dbReference type="eggNOG" id="ENOG502QS3Q">
    <property type="taxonomic scope" value="Eukaryota"/>
</dbReference>
<dbReference type="InParanoid" id="F0XZD8"/>
<evidence type="ECO:0000256" key="2">
    <source>
        <dbReference type="PIRSR" id="PIRSR638964-3"/>
    </source>
</evidence>
<dbReference type="OrthoDB" id="157622at2759"/>
<dbReference type="KEGG" id="aaf:AURANDRAFT_21400"/>
<dbReference type="GO" id="GO:0045490">
    <property type="term" value="P:pectin catabolic process"/>
    <property type="evidence" value="ECO:0007669"/>
    <property type="project" value="TreeGrafter"/>
</dbReference>
<evidence type="ECO:0000313" key="6">
    <source>
        <dbReference type="Proteomes" id="UP000002729"/>
    </source>
</evidence>
<keyword evidence="3" id="KW-0732">Signal</keyword>
<feature type="disulfide bond" evidence="2">
    <location>
        <begin position="15"/>
        <end position="25"/>
    </location>
</feature>
<reference evidence="5 6" key="1">
    <citation type="journal article" date="2011" name="Proc. Natl. Acad. Sci. U.S.A.">
        <title>Niche of harmful alga Aureococcus anophagefferens revealed through ecogenomics.</title>
        <authorList>
            <person name="Gobler C.J."/>
            <person name="Berry D.L."/>
            <person name="Dyhrman S.T."/>
            <person name="Wilhelm S.W."/>
            <person name="Salamov A."/>
            <person name="Lobanov A.V."/>
            <person name="Zhang Y."/>
            <person name="Collier J.L."/>
            <person name="Wurch L.L."/>
            <person name="Kustka A.B."/>
            <person name="Dill B.D."/>
            <person name="Shah M."/>
            <person name="VerBerkmoes N.C."/>
            <person name="Kuo A."/>
            <person name="Terry A."/>
            <person name="Pangilinan J."/>
            <person name="Lindquist E.A."/>
            <person name="Lucas S."/>
            <person name="Paulsen I.T."/>
            <person name="Hattenrath-Lehmann T.K."/>
            <person name="Talmage S.C."/>
            <person name="Walker E.A."/>
            <person name="Koch F."/>
            <person name="Burson A.M."/>
            <person name="Marcoval M.A."/>
            <person name="Tang Y.Z."/>
            <person name="Lecleir G.R."/>
            <person name="Coyne K.J."/>
            <person name="Berg G.M."/>
            <person name="Bertrand E.M."/>
            <person name="Saito M.A."/>
            <person name="Gladyshev V.N."/>
            <person name="Grigoriev I.V."/>
        </authorList>
    </citation>
    <scope>NUCLEOTIDE SEQUENCE [LARGE SCALE GENOMIC DNA]</scope>
    <source>
        <strain evidence="6">CCMP 1984</strain>
    </source>
</reference>
<dbReference type="GO" id="GO:0046556">
    <property type="term" value="F:alpha-L-arabinofuranosidase activity"/>
    <property type="evidence" value="ECO:0007669"/>
    <property type="project" value="InterPro"/>
</dbReference>
<evidence type="ECO:0000313" key="5">
    <source>
        <dbReference type="EMBL" id="EGB11629.1"/>
    </source>
</evidence>
<dbReference type="InterPro" id="IPR015289">
    <property type="entry name" value="A-L-arabinofuranosidase_B_cat"/>
</dbReference>
<organism evidence="6">
    <name type="scientific">Aureococcus anophagefferens</name>
    <name type="common">Harmful bloom alga</name>
    <dbReference type="NCBI Taxonomy" id="44056"/>
    <lineage>
        <taxon>Eukaryota</taxon>
        <taxon>Sar</taxon>
        <taxon>Stramenopiles</taxon>
        <taxon>Ochrophyta</taxon>
        <taxon>Pelagophyceae</taxon>
        <taxon>Pelagomonadales</taxon>
        <taxon>Pelagomonadaceae</taxon>
        <taxon>Aureococcus</taxon>
    </lineage>
</organism>
<feature type="disulfide bond" evidence="2">
    <location>
        <begin position="161"/>
        <end position="162"/>
    </location>
</feature>
<gene>
    <name evidence="5" type="ORF">AURANDRAFT_21400</name>
</gene>
<dbReference type="AlphaFoldDB" id="F0XZD8"/>
<dbReference type="PANTHER" id="PTHR39447:SF2">
    <property type="entry name" value="ALPHA-L-ARABINOFURANOSIDASE B"/>
    <property type="match status" value="1"/>
</dbReference>
<feature type="disulfide bond" evidence="2">
    <location>
        <begin position="69"/>
        <end position="74"/>
    </location>
</feature>
<dbReference type="Gene3D" id="2.60.120.200">
    <property type="match status" value="1"/>
</dbReference>
<dbReference type="EMBL" id="GL833122">
    <property type="protein sequence ID" value="EGB11629.1"/>
    <property type="molecule type" value="Genomic_DNA"/>
</dbReference>
<keyword evidence="6" id="KW-1185">Reference proteome</keyword>
<keyword evidence="2" id="KW-1015">Disulfide bond</keyword>
<accession>F0XZD8</accession>
<dbReference type="InterPro" id="IPR038964">
    <property type="entry name" value="ABFB"/>
</dbReference>
<sequence length="310" mass="31775">MYGLILLASAAAAPCDIYAAGGTPCVAAHSMVRHLYDAYAGPLYRVRRADDNATLDVGVGGVARQDEFCARSLCRVARIFDQSSRENDLVVGIAGSSGGRRPDAGVVANRSLASAAGRPAYAAVFEGGEGCRTSGATGVATGDAPETVYAVLSGDYYNDACCFDYGNAYPDARDHGAGTMEAIYFGNKTKETWSRGAGAGPWVQADLESGLWAGNESVNERNVPVTSRFVTAVLKGRRGGFVLKAGDATRGALRTLYEAMSLGGAVVLGTGGDNSNGGVGAFYEGAITAGFASDETDAAVQADVVAAGYA</sequence>
<dbReference type="GO" id="GO:0019566">
    <property type="term" value="P:arabinose metabolic process"/>
    <property type="evidence" value="ECO:0007669"/>
    <property type="project" value="InterPro"/>
</dbReference>
<dbReference type="PANTHER" id="PTHR39447">
    <property type="entry name" value="ALPHA-L-ARABINOFURANOSIDASE B"/>
    <property type="match status" value="1"/>
</dbReference>
<dbReference type="InterPro" id="IPR013320">
    <property type="entry name" value="ConA-like_dom_sf"/>
</dbReference>
<feature type="chain" id="PRO_5003261209" description="Alpha-L-arabinofuranosidase B catalytic domain-containing protein" evidence="3">
    <location>
        <begin position="20"/>
        <end position="310"/>
    </location>
</feature>
<name>F0XZD8_AURAN</name>
<dbReference type="GeneID" id="20219437"/>